<evidence type="ECO:0000313" key="3">
    <source>
        <dbReference type="EMBL" id="QKQ45066.1"/>
    </source>
</evidence>
<feature type="transmembrane region" description="Helical" evidence="2">
    <location>
        <begin position="12"/>
        <end position="28"/>
    </location>
</feature>
<dbReference type="RefSeq" id="WP_002894021.1">
    <property type="nucleotide sequence ID" value="NZ_CP054570.1"/>
</dbReference>
<evidence type="ECO:0000313" key="4">
    <source>
        <dbReference type="Proteomes" id="UP000509459"/>
    </source>
</evidence>
<evidence type="ECO:0000256" key="1">
    <source>
        <dbReference type="SAM" id="MobiDB-lite"/>
    </source>
</evidence>
<feature type="region of interest" description="Disordered" evidence="1">
    <location>
        <begin position="93"/>
        <end position="118"/>
    </location>
</feature>
<protein>
    <submittedName>
        <fullName evidence="3">Uncharacterized protein</fullName>
    </submittedName>
</protein>
<proteinExistence type="predicted"/>
<feature type="compositionally biased region" description="Basic residues" evidence="1">
    <location>
        <begin position="100"/>
        <end position="118"/>
    </location>
</feature>
<dbReference type="AlphaFoldDB" id="A0A8B6N199"/>
<dbReference type="Proteomes" id="UP000509459">
    <property type="component" value="Chromosome"/>
</dbReference>
<gene>
    <name evidence="3" type="ORF">FOC72_11170</name>
</gene>
<reference evidence="3 4" key="1">
    <citation type="submission" date="2020-05" db="EMBL/GenBank/DDBJ databases">
        <title>FDA dAtabase for Regulatory Grade micrObial Sequences (FDA-ARGOS): Supporting development and validation of Infectious Disease Dx tests.</title>
        <authorList>
            <person name="Bojja K."/>
            <person name="Kessler A."/>
            <person name="Tallon L."/>
            <person name="Sadzewicz L."/>
            <person name="Zhao X."/>
            <person name="Vavikolanu K."/>
            <person name="Mehta A."/>
            <person name="Aluvathingal J."/>
            <person name="Nadendla S."/>
            <person name="Myers T."/>
            <person name="Yan Y."/>
            <person name="Sichtig H."/>
        </authorList>
    </citation>
    <scope>NUCLEOTIDE SEQUENCE [LARGE SCALE GENOMIC DNA]</scope>
    <source>
        <strain evidence="3 4">FDAARGOS_770</strain>
    </source>
</reference>
<dbReference type="EMBL" id="CP054570">
    <property type="protein sequence ID" value="QKQ45066.1"/>
    <property type="molecule type" value="Genomic_DNA"/>
</dbReference>
<keyword evidence="2" id="KW-0472">Membrane</keyword>
<sequence>MLNTITDAIHSLAPNISVVITVVLLYLGKKTADKLVDEVLKDLIASGKKFLEKRKQKRQQSLRKQISLLRKKNAELRKLTKLDERKLEELLLSKNEQQRKQNRSNKKRGKHNNKRRKK</sequence>
<accession>A0A8B6N199</accession>
<organism evidence="3 4">
    <name type="scientific">Streptococcus sanguinis</name>
    <dbReference type="NCBI Taxonomy" id="1305"/>
    <lineage>
        <taxon>Bacteria</taxon>
        <taxon>Bacillati</taxon>
        <taxon>Bacillota</taxon>
        <taxon>Bacilli</taxon>
        <taxon>Lactobacillales</taxon>
        <taxon>Streptococcaceae</taxon>
        <taxon>Streptococcus</taxon>
    </lineage>
</organism>
<name>A0A8B6N199_STRSA</name>
<evidence type="ECO:0000256" key="2">
    <source>
        <dbReference type="SAM" id="Phobius"/>
    </source>
</evidence>
<keyword evidence="2" id="KW-1133">Transmembrane helix</keyword>
<keyword evidence="2" id="KW-0812">Transmembrane</keyword>